<dbReference type="EMBL" id="CP048222">
    <property type="protein sequence ID" value="QHT69108.1"/>
    <property type="molecule type" value="Genomic_DNA"/>
</dbReference>
<keyword evidence="2 8" id="KW-0418">Kinase</keyword>
<evidence type="ECO:0000259" key="7">
    <source>
        <dbReference type="Pfam" id="PF10509"/>
    </source>
</evidence>
<keyword evidence="2 8" id="KW-0808">Transferase</keyword>
<keyword evidence="3" id="KW-0067">ATP-binding</keyword>
<dbReference type="RefSeq" id="WP_162445101.1">
    <property type="nucleotide sequence ID" value="NZ_CP048222.1"/>
</dbReference>
<keyword evidence="9" id="KW-1185">Reference proteome</keyword>
<dbReference type="GO" id="GO:0006012">
    <property type="term" value="P:galactose metabolic process"/>
    <property type="evidence" value="ECO:0007669"/>
    <property type="project" value="UniProtKB-KW"/>
</dbReference>
<feature type="domain" description="Galactokinase N-terminal" evidence="7">
    <location>
        <begin position="5"/>
        <end position="51"/>
    </location>
</feature>
<dbReference type="InterPro" id="IPR036554">
    <property type="entry name" value="GHMP_kinase_C_sf"/>
</dbReference>
<evidence type="ECO:0000259" key="5">
    <source>
        <dbReference type="Pfam" id="PF00288"/>
    </source>
</evidence>
<organism evidence="8 9">
    <name type="scientific">Rhodocytophaga rosea</name>
    <dbReference type="NCBI Taxonomy" id="2704465"/>
    <lineage>
        <taxon>Bacteria</taxon>
        <taxon>Pseudomonadati</taxon>
        <taxon>Bacteroidota</taxon>
        <taxon>Cytophagia</taxon>
        <taxon>Cytophagales</taxon>
        <taxon>Rhodocytophagaceae</taxon>
        <taxon>Rhodocytophaga</taxon>
    </lineage>
</organism>
<dbReference type="PIRSF" id="PIRSF000530">
    <property type="entry name" value="Galactokinase"/>
    <property type="match status" value="1"/>
</dbReference>
<sequence length="451" mass="50155">MPDHLFATYFNTTHTVYQSSAPGRIDVMGGIADYSGSMVLQMPIREKTTVQLALRDDDKLNIKSLQSNGEVLACSVAYHSLLKNGREVDYAFARKELATTENGRWAGYIIGCFLVVQKEKNIQITGADIFIHTEVPLGKGVSSSAALEVAVLKAIAQAYQIEFGKTELPLLAQKAENLVVGAPCGLMDQLACYLGESGKLLPILCQPDIVYEPLPIPENIFFIGIDSGIRHSVGAASYSQVRTAAFMGYAMIAREVGVMPKELEQAKLNSTRKGLPFDGYVANITPSIFEERFALRLPYKMHGKYFKQHQFIHLDTATEVLDDKFYAILDCTRHPVYENFRVHTFSVLLHYLSVVTNPLHRKQCLQQLGELMYQSHTGYSVCGLGDDHTDELVESVRQHQHQGVYGAKITGGGSGGTVCILCEGEEGLQTARKIHRQYQEKYNKEVTFFEP</sequence>
<dbReference type="GO" id="GO:0005829">
    <property type="term" value="C:cytosol"/>
    <property type="evidence" value="ECO:0007669"/>
    <property type="project" value="TreeGrafter"/>
</dbReference>
<gene>
    <name evidence="8" type="ORF">GXP67_21910</name>
</gene>
<dbReference type="SUPFAM" id="SSF54211">
    <property type="entry name" value="Ribosomal protein S5 domain 2-like"/>
    <property type="match status" value="1"/>
</dbReference>
<dbReference type="InterPro" id="IPR020568">
    <property type="entry name" value="Ribosomal_Su5_D2-typ_SF"/>
</dbReference>
<dbReference type="GO" id="GO:0005524">
    <property type="term" value="F:ATP binding"/>
    <property type="evidence" value="ECO:0007669"/>
    <property type="project" value="UniProtKB-KW"/>
</dbReference>
<dbReference type="InterPro" id="IPR013750">
    <property type="entry name" value="GHMP_kinase_C_dom"/>
</dbReference>
<dbReference type="PANTHER" id="PTHR10457">
    <property type="entry name" value="MEVALONATE KINASE/GALACTOKINASE"/>
    <property type="match status" value="1"/>
</dbReference>
<dbReference type="Proteomes" id="UP000480178">
    <property type="component" value="Chromosome"/>
</dbReference>
<evidence type="ECO:0000256" key="2">
    <source>
        <dbReference type="ARBA" id="ARBA00022777"/>
    </source>
</evidence>
<evidence type="ECO:0000313" key="8">
    <source>
        <dbReference type="EMBL" id="QHT69108.1"/>
    </source>
</evidence>
<evidence type="ECO:0000313" key="9">
    <source>
        <dbReference type="Proteomes" id="UP000480178"/>
    </source>
</evidence>
<accession>A0A6C0GM45</accession>
<keyword evidence="1" id="KW-0547">Nucleotide-binding</keyword>
<dbReference type="Pfam" id="PF08544">
    <property type="entry name" value="GHMP_kinases_C"/>
    <property type="match status" value="1"/>
</dbReference>
<name>A0A6C0GM45_9BACT</name>
<dbReference type="PRINTS" id="PR00959">
    <property type="entry name" value="MEVGALKINASE"/>
</dbReference>
<dbReference type="PANTHER" id="PTHR10457:SF35">
    <property type="entry name" value="L-ARABINOKINASE"/>
    <property type="match status" value="1"/>
</dbReference>
<keyword evidence="4" id="KW-0119">Carbohydrate metabolism</keyword>
<dbReference type="InterPro" id="IPR006204">
    <property type="entry name" value="GHMP_kinase_N_dom"/>
</dbReference>
<dbReference type="Pfam" id="PF00288">
    <property type="entry name" value="GHMP_kinases_N"/>
    <property type="match status" value="1"/>
</dbReference>
<dbReference type="Gene3D" id="3.30.70.890">
    <property type="entry name" value="GHMP kinase, C-terminal domain"/>
    <property type="match status" value="1"/>
</dbReference>
<dbReference type="Gene3D" id="3.30.230.10">
    <property type="match status" value="1"/>
</dbReference>
<evidence type="ECO:0000256" key="4">
    <source>
        <dbReference type="ARBA" id="ARBA00023144"/>
    </source>
</evidence>
<dbReference type="AlphaFoldDB" id="A0A6C0GM45"/>
<evidence type="ECO:0000259" key="6">
    <source>
        <dbReference type="Pfam" id="PF08544"/>
    </source>
</evidence>
<dbReference type="InterPro" id="IPR014721">
    <property type="entry name" value="Ribsml_uS5_D2-typ_fold_subgr"/>
</dbReference>
<protein>
    <submittedName>
        <fullName evidence="8">GHMP kinase</fullName>
    </submittedName>
</protein>
<dbReference type="PRINTS" id="PR00473">
    <property type="entry name" value="GALCTOKINASE"/>
</dbReference>
<evidence type="ECO:0000256" key="3">
    <source>
        <dbReference type="ARBA" id="ARBA00022840"/>
    </source>
</evidence>
<dbReference type="InterPro" id="IPR000705">
    <property type="entry name" value="Galactokinase"/>
</dbReference>
<proteinExistence type="predicted"/>
<keyword evidence="4" id="KW-0299">Galactose metabolism</keyword>
<dbReference type="SUPFAM" id="SSF55060">
    <property type="entry name" value="GHMP Kinase, C-terminal domain"/>
    <property type="match status" value="1"/>
</dbReference>
<dbReference type="InterPro" id="IPR006206">
    <property type="entry name" value="Mevalonate/galactokinase"/>
</dbReference>
<dbReference type="GO" id="GO:0004335">
    <property type="term" value="F:galactokinase activity"/>
    <property type="evidence" value="ECO:0007669"/>
    <property type="project" value="InterPro"/>
</dbReference>
<dbReference type="InterPro" id="IPR019539">
    <property type="entry name" value="GalKase_N"/>
</dbReference>
<dbReference type="Pfam" id="PF10509">
    <property type="entry name" value="GalKase_gal_bdg"/>
    <property type="match status" value="1"/>
</dbReference>
<feature type="domain" description="GHMP kinase N-terminal" evidence="5">
    <location>
        <begin position="108"/>
        <end position="195"/>
    </location>
</feature>
<reference evidence="8 9" key="1">
    <citation type="submission" date="2020-01" db="EMBL/GenBank/DDBJ databases">
        <authorList>
            <person name="Kim M.K."/>
        </authorList>
    </citation>
    <scope>NUCLEOTIDE SEQUENCE [LARGE SCALE GENOMIC DNA]</scope>
    <source>
        <strain evidence="8 9">172606-1</strain>
    </source>
</reference>
<dbReference type="KEGG" id="rhoz:GXP67_21910"/>
<evidence type="ECO:0000256" key="1">
    <source>
        <dbReference type="ARBA" id="ARBA00022741"/>
    </source>
</evidence>
<feature type="domain" description="GHMP kinase C-terminal" evidence="6">
    <location>
        <begin position="360"/>
        <end position="442"/>
    </location>
</feature>